<dbReference type="SUPFAM" id="SSF50998">
    <property type="entry name" value="Quinoprotein alcohol dehydrogenase-like"/>
    <property type="match status" value="1"/>
</dbReference>
<dbReference type="InterPro" id="IPR014756">
    <property type="entry name" value="Ig_E-set"/>
</dbReference>
<name>A0ABT9B9D9_9BACT</name>
<protein>
    <submittedName>
        <fullName evidence="3">T9SS type A sorting domain-containing protein</fullName>
    </submittedName>
</protein>
<proteinExistence type="predicted"/>
<comment type="caution">
    <text evidence="3">The sequence shown here is derived from an EMBL/GenBank/DDBJ whole genome shotgun (WGS) entry which is preliminary data.</text>
</comment>
<evidence type="ECO:0000313" key="3">
    <source>
        <dbReference type="EMBL" id="MDO7873163.1"/>
    </source>
</evidence>
<dbReference type="EMBL" id="JAUQSY010000001">
    <property type="protein sequence ID" value="MDO7873163.1"/>
    <property type="molecule type" value="Genomic_DNA"/>
</dbReference>
<dbReference type="InterPro" id="IPR013783">
    <property type="entry name" value="Ig-like_fold"/>
</dbReference>
<reference evidence="3" key="1">
    <citation type="submission" date="2023-07" db="EMBL/GenBank/DDBJ databases">
        <authorList>
            <person name="Kim M.K."/>
        </authorList>
    </citation>
    <scope>NUCLEOTIDE SEQUENCE</scope>
    <source>
        <strain evidence="3">ASUV-10-1</strain>
    </source>
</reference>
<dbReference type="RefSeq" id="WP_305004479.1">
    <property type="nucleotide sequence ID" value="NZ_JAUQSY010000001.1"/>
</dbReference>
<dbReference type="InterPro" id="IPR026444">
    <property type="entry name" value="Secre_tail"/>
</dbReference>
<dbReference type="NCBIfam" id="TIGR04183">
    <property type="entry name" value="Por_Secre_tail"/>
    <property type="match status" value="1"/>
</dbReference>
<evidence type="ECO:0000313" key="4">
    <source>
        <dbReference type="Proteomes" id="UP001176429"/>
    </source>
</evidence>
<dbReference type="InterPro" id="IPR002909">
    <property type="entry name" value="IPT_dom"/>
</dbReference>
<feature type="domain" description="IPT/TIG" evidence="1">
    <location>
        <begin position="579"/>
        <end position="644"/>
    </location>
</feature>
<accession>A0ABT9B9D9</accession>
<dbReference type="PANTHER" id="PTHR35580">
    <property type="entry name" value="CELL SURFACE GLYCOPROTEIN (S-LAYER PROTEIN)-LIKE PROTEIN"/>
    <property type="match status" value="1"/>
</dbReference>
<dbReference type="Pfam" id="PF18962">
    <property type="entry name" value="Por_Secre_tail"/>
    <property type="match status" value="1"/>
</dbReference>
<organism evidence="3 4">
    <name type="scientific">Hymenobacter aranciens</name>
    <dbReference type="NCBI Taxonomy" id="3063996"/>
    <lineage>
        <taxon>Bacteria</taxon>
        <taxon>Pseudomonadati</taxon>
        <taxon>Bacteroidota</taxon>
        <taxon>Cytophagia</taxon>
        <taxon>Cytophagales</taxon>
        <taxon>Hymenobacteraceae</taxon>
        <taxon>Hymenobacter</taxon>
    </lineage>
</organism>
<dbReference type="Pfam" id="PF01833">
    <property type="entry name" value="TIG"/>
    <property type="match status" value="1"/>
</dbReference>
<evidence type="ECO:0000259" key="2">
    <source>
        <dbReference type="Pfam" id="PF18962"/>
    </source>
</evidence>
<feature type="domain" description="Secretion system C-terminal sorting" evidence="2">
    <location>
        <begin position="1228"/>
        <end position="1305"/>
    </location>
</feature>
<dbReference type="Proteomes" id="UP001176429">
    <property type="component" value="Unassembled WGS sequence"/>
</dbReference>
<dbReference type="Gene3D" id="2.60.40.10">
    <property type="entry name" value="Immunoglobulins"/>
    <property type="match status" value="1"/>
</dbReference>
<dbReference type="InterPro" id="IPR052918">
    <property type="entry name" value="Motility_Chemotaxis_Reg"/>
</dbReference>
<dbReference type="PANTHER" id="PTHR35580:SF1">
    <property type="entry name" value="PHYTASE-LIKE DOMAIN-CONTAINING PROTEIN"/>
    <property type="match status" value="1"/>
</dbReference>
<evidence type="ECO:0000259" key="1">
    <source>
        <dbReference type="Pfam" id="PF01833"/>
    </source>
</evidence>
<dbReference type="SUPFAM" id="SSF81296">
    <property type="entry name" value="E set domains"/>
    <property type="match status" value="1"/>
</dbReference>
<keyword evidence="4" id="KW-1185">Reference proteome</keyword>
<dbReference type="InterPro" id="IPR011047">
    <property type="entry name" value="Quinoprotein_ADH-like_sf"/>
</dbReference>
<sequence>MKHLFSYVGSIVLAHLGRALVASLWLALLPTLALAQTPTFTDAVSFNPTRNSGSSLCYKMTADAAGNQYVVGNFTNTLVLGSIVLTAAGNEDIFVAKRSGSTGAWLWATKVDGNGYEIGYSIALDGNDNVIIGGYFSNTARFGPIVLTSASSLNMFVAKLSGTTGTWTWAVNAESTDGSLTYGVGVDATNNVYVTGQFGGALPFATSPTATVLTSAGSNDGFVAKFDGNTGACTWAVRFGGSTRDFGYAVVADSNGDAIVTGGFGSTASFGAFNQTSAGEGDIFLARFGAATGACAWVVQAGGSGNDAGYAVAKDGNGSVLITGGISSTATFATSPAATSLTSAGGTDIFVAKYAIATGACAWANRAGGPGDELGASVAADGSGNAVLTGYFNNTISFPTSPAPTALTSAGAGDACVARFGAATGTCTWAVRAGGSGIDEGSAVAVVASGDVLVAGTFRIRATFGSQTLLGSTGADQAGNTGYIARLTLPCTAPVAQAQNVTLALAANGTATLTPAQVNNGSTASCGFASGGGLSLSRTSFGCADVGTPATVTLTVTDANGATSTATATITVTAAPTATLTSLSPNPAAPGSTVTATGTNLAGATALTVNGAAATITGLSATGFTFVVPAGAAASGNVVLTLPCSQSLSQPFAAAYPSLVISTTQTVAAGTYQDITVQSGGRALLAGNITVLGTTQVQAGGLLQTIGSGTCAVIGGSGSFVLEAGAQLSICSAGGISASGNTGNVQVTGTRSFSTDANYVYDGPSAQSTGSGLPATVRNLTSTKNSNLTLSQALAIRQVLTLNAGSLILNSQALTLLSDASGTALVANLGSGVVSGTSVTVQRYIDPTLNPGLGYRHLSAPTTGQTIGSFASGGTAQVANPAYNTSATPNLVTPFPTVFYYDQSRLATSPATSLSAFDKGWASPGSLSAAANLATQGFTVQLPGASTLSFTGQVGNSTGFIQLQRASGATAADAGWNFLGNPYPSPLDLSTIQASQRTNLDAAVYVWESTSQYGGQYRSYVNSVGSGNPLVGVAQAFWMRVSQGQTFGQLDLSNTNRVTSYTRQAPVRRGAADQRPQLTLALAGGGLSDDLTLYAQAGATAGFDGSYDAAKLPNPHGLNLAAVAATGEALAIDGRAAFATATAIPLTVGVPAPGAYSLTAAALSNLPASTRAELVDTQTNTRTALTAGTSYTFTMSSTTAPGRFWLNLTPAAAPLSTAAGALAAQALVYPNPAHEQFTLLLPAVAGASQATATLLNALGQVVSTRTLALSACGATATYATAGLAAGVYALRLQAGKETATLRVVVE</sequence>
<gene>
    <name evidence="3" type="ORF">Q5H93_00340</name>
</gene>